<organism evidence="1 2">
    <name type="scientific">Janthinobacterium lividum</name>
    <dbReference type="NCBI Taxonomy" id="29581"/>
    <lineage>
        <taxon>Bacteria</taxon>
        <taxon>Pseudomonadati</taxon>
        <taxon>Pseudomonadota</taxon>
        <taxon>Betaproteobacteria</taxon>
        <taxon>Burkholderiales</taxon>
        <taxon>Oxalobacteraceae</taxon>
        <taxon>Janthinobacterium</taxon>
    </lineage>
</organism>
<keyword evidence="2" id="KW-1185">Reference proteome</keyword>
<sequence>MRLQSSPIHTSIGAELINTGVDMGPHRATEYLKHRLNGLNDTDARYHARFIDGLRDEQSLGAMAAFLK</sequence>
<dbReference type="Proteomes" id="UP001237592">
    <property type="component" value="Unassembled WGS sequence"/>
</dbReference>
<accession>A0ABU0Y0P3</accession>
<proteinExistence type="predicted"/>
<name>A0ABU0Y0P3_9BURK</name>
<dbReference type="EMBL" id="JAVFKP010000006">
    <property type="protein sequence ID" value="MDQ4628689.1"/>
    <property type="molecule type" value="Genomic_DNA"/>
</dbReference>
<gene>
    <name evidence="1" type="ORF">RB624_22660</name>
</gene>
<protein>
    <submittedName>
        <fullName evidence="1">Uncharacterized protein</fullName>
    </submittedName>
</protein>
<reference evidence="1 2" key="1">
    <citation type="submission" date="2023-08" db="EMBL/GenBank/DDBJ databases">
        <title>Draft genome sequence of Janthinobacterium lividum.</title>
        <authorList>
            <person name="Chun B.H."/>
            <person name="Lee Y."/>
        </authorList>
    </citation>
    <scope>NUCLEOTIDE SEQUENCE [LARGE SCALE GENOMIC DNA]</scope>
    <source>
        <strain evidence="1 2">AMJK</strain>
    </source>
</reference>
<dbReference type="RefSeq" id="WP_307780271.1">
    <property type="nucleotide sequence ID" value="NZ_JAVFKP010000006.1"/>
</dbReference>
<evidence type="ECO:0000313" key="2">
    <source>
        <dbReference type="Proteomes" id="UP001237592"/>
    </source>
</evidence>
<comment type="caution">
    <text evidence="1">The sequence shown here is derived from an EMBL/GenBank/DDBJ whole genome shotgun (WGS) entry which is preliminary data.</text>
</comment>
<evidence type="ECO:0000313" key="1">
    <source>
        <dbReference type="EMBL" id="MDQ4628689.1"/>
    </source>
</evidence>